<gene>
    <name evidence="9" type="ORF">SAMN04488691_1093</name>
</gene>
<comment type="subcellular location">
    <subcellularLocation>
        <location evidence="1">Cell membrane</location>
        <topology evidence="1">Multi-pass membrane protein</topology>
    </subcellularLocation>
</comment>
<evidence type="ECO:0000256" key="2">
    <source>
        <dbReference type="ARBA" id="ARBA00022475"/>
    </source>
</evidence>
<dbReference type="RefSeq" id="WP_074795851.1">
    <property type="nucleotide sequence ID" value="NZ_FOAD01000009.1"/>
</dbReference>
<dbReference type="InterPro" id="IPR051447">
    <property type="entry name" value="Lipoprotein-release_system"/>
</dbReference>
<keyword evidence="2" id="KW-1003">Cell membrane</keyword>
<dbReference type="EMBL" id="FOAD01000009">
    <property type="protein sequence ID" value="SEL82921.1"/>
    <property type="molecule type" value="Genomic_DNA"/>
</dbReference>
<evidence type="ECO:0000313" key="9">
    <source>
        <dbReference type="EMBL" id="SEL82921.1"/>
    </source>
</evidence>
<feature type="domain" description="ABC3 transporter permease C-terminal" evidence="7">
    <location>
        <begin position="284"/>
        <end position="402"/>
    </location>
</feature>
<evidence type="ECO:0000256" key="1">
    <source>
        <dbReference type="ARBA" id="ARBA00004651"/>
    </source>
</evidence>
<name>A0A1H7TDM0_HALLR</name>
<evidence type="ECO:0000256" key="6">
    <source>
        <dbReference type="SAM" id="Phobius"/>
    </source>
</evidence>
<evidence type="ECO:0000259" key="8">
    <source>
        <dbReference type="Pfam" id="PF12704"/>
    </source>
</evidence>
<sequence length="409" mass="43063">MKFLSRLRAVVGIAGAQIRTQRLRSLLAVVGICLAVLSMTLLTSLGMGVVQTGQEKFDASGRDLWVTGGPVKLAPETGGFQNSLDNSHRIADEIMARDDVATAYALGFQTVYVSPNTSEFETIIGVGAPSGGQSVTVTEGSQYTPGDPHYNGGSYDGPMTHEVIISPEAAERFDVGVNDTLYIGSTLASARQHEFRITGISPTYSNFLGSSNVVLHLSELQEVSGTTGTDTASLVTVRLQDGANPDAVAAELESTYPTLDVRTNQEQLEATLRQQAVLIAAGVALVALSIITGIALTLNLVLSLIYQQRREFAALRAQGLSVWTLVGVVGTQAFTYGLLGGLLASGLTYPLADVLNVAIQYLVGFENVVVVDQRVVLGGFAIALVIGLASAFAGSWSLARQPVTDLLDG</sequence>
<dbReference type="InterPro" id="IPR003838">
    <property type="entry name" value="ABC3_permease_C"/>
</dbReference>
<feature type="transmembrane region" description="Helical" evidence="6">
    <location>
        <begin position="342"/>
        <end position="363"/>
    </location>
</feature>
<keyword evidence="3 6" id="KW-0812">Transmembrane</keyword>
<dbReference type="Proteomes" id="UP000183894">
    <property type="component" value="Unassembled WGS sequence"/>
</dbReference>
<dbReference type="InterPro" id="IPR025857">
    <property type="entry name" value="MacB_PCD"/>
</dbReference>
<feature type="domain" description="MacB-like periplasmic core" evidence="8">
    <location>
        <begin position="25"/>
        <end position="254"/>
    </location>
</feature>
<feature type="transmembrane region" description="Helical" evidence="6">
    <location>
        <begin position="277"/>
        <end position="305"/>
    </location>
</feature>
<dbReference type="PANTHER" id="PTHR30489:SF0">
    <property type="entry name" value="LIPOPROTEIN-RELEASING SYSTEM TRANSMEMBRANE PROTEIN LOLE"/>
    <property type="match status" value="1"/>
</dbReference>
<evidence type="ECO:0000256" key="5">
    <source>
        <dbReference type="ARBA" id="ARBA00023136"/>
    </source>
</evidence>
<keyword evidence="5 6" id="KW-0472">Membrane</keyword>
<reference evidence="9 10" key="1">
    <citation type="submission" date="2016-10" db="EMBL/GenBank/DDBJ databases">
        <authorList>
            <person name="de Groot N.N."/>
        </authorList>
    </citation>
    <scope>NUCLEOTIDE SEQUENCE [LARGE SCALE GENOMIC DNA]</scope>
    <source>
        <strain evidence="9 10">CDM_5</strain>
    </source>
</reference>
<accession>A0A1H7TDM0</accession>
<dbReference type="Pfam" id="PF12704">
    <property type="entry name" value="MacB_PCD"/>
    <property type="match status" value="1"/>
</dbReference>
<feature type="transmembrane region" description="Helical" evidence="6">
    <location>
        <begin position="26"/>
        <end position="50"/>
    </location>
</feature>
<proteinExistence type="predicted"/>
<dbReference type="Pfam" id="PF02687">
    <property type="entry name" value="FtsX"/>
    <property type="match status" value="1"/>
</dbReference>
<feature type="transmembrane region" description="Helical" evidence="6">
    <location>
        <begin position="317"/>
        <end position="336"/>
    </location>
</feature>
<evidence type="ECO:0000256" key="4">
    <source>
        <dbReference type="ARBA" id="ARBA00022989"/>
    </source>
</evidence>
<evidence type="ECO:0000313" key="10">
    <source>
        <dbReference type="Proteomes" id="UP000183894"/>
    </source>
</evidence>
<feature type="transmembrane region" description="Helical" evidence="6">
    <location>
        <begin position="375"/>
        <end position="399"/>
    </location>
</feature>
<keyword evidence="4 6" id="KW-1133">Transmembrane helix</keyword>
<dbReference type="GO" id="GO:0044874">
    <property type="term" value="P:lipoprotein localization to outer membrane"/>
    <property type="evidence" value="ECO:0007669"/>
    <property type="project" value="TreeGrafter"/>
</dbReference>
<protein>
    <submittedName>
        <fullName evidence="9">Putative ABC transport system permease protein</fullName>
    </submittedName>
</protein>
<organism evidence="9 10">
    <name type="scientific">Haloferax larsenii</name>
    <dbReference type="NCBI Taxonomy" id="302484"/>
    <lineage>
        <taxon>Archaea</taxon>
        <taxon>Methanobacteriati</taxon>
        <taxon>Methanobacteriota</taxon>
        <taxon>Stenosarchaea group</taxon>
        <taxon>Halobacteria</taxon>
        <taxon>Halobacteriales</taxon>
        <taxon>Haloferacaceae</taxon>
        <taxon>Haloferax</taxon>
    </lineage>
</organism>
<evidence type="ECO:0000256" key="3">
    <source>
        <dbReference type="ARBA" id="ARBA00022692"/>
    </source>
</evidence>
<dbReference type="OrthoDB" id="163559at2157"/>
<dbReference type="PANTHER" id="PTHR30489">
    <property type="entry name" value="LIPOPROTEIN-RELEASING SYSTEM TRANSMEMBRANE PROTEIN LOLE"/>
    <property type="match status" value="1"/>
</dbReference>
<evidence type="ECO:0000259" key="7">
    <source>
        <dbReference type="Pfam" id="PF02687"/>
    </source>
</evidence>
<dbReference type="AlphaFoldDB" id="A0A1H7TDM0"/>
<dbReference type="GO" id="GO:0098797">
    <property type="term" value="C:plasma membrane protein complex"/>
    <property type="evidence" value="ECO:0007669"/>
    <property type="project" value="TreeGrafter"/>
</dbReference>